<dbReference type="Gene3D" id="3.40.50.720">
    <property type="entry name" value="NAD(P)-binding Rossmann-like Domain"/>
    <property type="match status" value="1"/>
</dbReference>
<evidence type="ECO:0000259" key="3">
    <source>
        <dbReference type="SMART" id="SM00822"/>
    </source>
</evidence>
<dbReference type="EMBL" id="CP009248">
    <property type="protein sequence ID" value="APT89992.1"/>
    <property type="molecule type" value="Genomic_DNA"/>
</dbReference>
<dbReference type="InterPro" id="IPR057326">
    <property type="entry name" value="KR_dom"/>
</dbReference>
<dbReference type="GO" id="GO:0016491">
    <property type="term" value="F:oxidoreductase activity"/>
    <property type="evidence" value="ECO:0007669"/>
    <property type="project" value="UniProtKB-KW"/>
</dbReference>
<dbReference type="InterPro" id="IPR036291">
    <property type="entry name" value="NAD(P)-bd_dom_sf"/>
</dbReference>
<evidence type="ECO:0000256" key="2">
    <source>
        <dbReference type="ARBA" id="ARBA00023002"/>
    </source>
</evidence>
<dbReference type="SMART" id="SM00822">
    <property type="entry name" value="PKS_KR"/>
    <property type="match status" value="1"/>
</dbReference>
<dbReference type="InterPro" id="IPR002347">
    <property type="entry name" value="SDR_fam"/>
</dbReference>
<dbReference type="RefSeq" id="WP_075691195.1">
    <property type="nucleotide sequence ID" value="NZ_CP009248.1"/>
</dbReference>
<dbReference type="PRINTS" id="PR00081">
    <property type="entry name" value="GDHRDH"/>
</dbReference>
<dbReference type="SUPFAM" id="SSF51735">
    <property type="entry name" value="NAD(P)-binding Rossmann-fold domains"/>
    <property type="match status" value="1"/>
</dbReference>
<reference evidence="4 5" key="1">
    <citation type="submission" date="2014-08" db="EMBL/GenBank/DDBJ databases">
        <title>Complete genome sequence of Corynebacterium sphenisci CECT 5990(T) (=DSM 44792(T)), isolated from healthy wild penguins.</title>
        <authorList>
            <person name="Ruckert C."/>
            <person name="Albersmeier A."/>
            <person name="Winkler A."/>
            <person name="Kalinowski J."/>
        </authorList>
    </citation>
    <scope>NUCLEOTIDE SEQUENCE [LARGE SCALE GENOMIC DNA]</scope>
    <source>
        <strain evidence="4 5">DSM 44792</strain>
    </source>
</reference>
<name>A0A1L7CW22_9CORY</name>
<dbReference type="Proteomes" id="UP000185469">
    <property type="component" value="Chromosome"/>
</dbReference>
<dbReference type="PANTHER" id="PTHR24321:SF13">
    <property type="entry name" value="2,3-DIHYDRO-2,3-DIHYDROXYBENZOATE DEHYDROGENASE"/>
    <property type="match status" value="1"/>
</dbReference>
<organism evidence="4 5">
    <name type="scientific">Corynebacterium sphenisci DSM 44792</name>
    <dbReference type="NCBI Taxonomy" id="1437874"/>
    <lineage>
        <taxon>Bacteria</taxon>
        <taxon>Bacillati</taxon>
        <taxon>Actinomycetota</taxon>
        <taxon>Actinomycetes</taxon>
        <taxon>Mycobacteriales</taxon>
        <taxon>Corynebacteriaceae</taxon>
        <taxon>Corynebacterium</taxon>
    </lineage>
</organism>
<sequence length="253" mass="24123">MSATLITGAASGIGRATALALIGRHRLLLLDRDAAAVARLADEAPIAAAIEAGACRTAVADVAEPGAVAAALDAAGELGGFTGAVHCAGVLALGGLAEADPAELARALAVNAGGVAATLAALHPHLAAAGGGSVVVIGSNAGSTPRVGMGAYSASKAAAHMLARVAALEWGAEGIRVNVVAPGATDTPMQAAFGGPDAAAAAVAGDPARYRLGIPLGRIADPGDIAAAAAFLLSDAARQITGQVLVADGGCTP</sequence>
<gene>
    <name evidence="4" type="ORF">CSPHI_01600</name>
</gene>
<keyword evidence="5" id="KW-1185">Reference proteome</keyword>
<dbReference type="PROSITE" id="PS00061">
    <property type="entry name" value="ADH_SHORT"/>
    <property type="match status" value="1"/>
</dbReference>
<proteinExistence type="inferred from homology"/>
<accession>A0A1L7CW22</accession>
<keyword evidence="2" id="KW-0560">Oxidoreductase</keyword>
<dbReference type="Pfam" id="PF13561">
    <property type="entry name" value="adh_short_C2"/>
    <property type="match status" value="1"/>
</dbReference>
<dbReference type="PANTHER" id="PTHR24321">
    <property type="entry name" value="DEHYDROGENASES, SHORT CHAIN"/>
    <property type="match status" value="1"/>
</dbReference>
<protein>
    <recommendedName>
        <fullName evidence="3">Ketoreductase domain-containing protein</fullName>
    </recommendedName>
</protein>
<dbReference type="KEGG" id="csph:CSPHI_01600"/>
<comment type="similarity">
    <text evidence="1">Belongs to the short-chain dehydrogenases/reductases (SDR) family.</text>
</comment>
<feature type="domain" description="Ketoreductase" evidence="3">
    <location>
        <begin position="2"/>
        <end position="183"/>
    </location>
</feature>
<evidence type="ECO:0000313" key="5">
    <source>
        <dbReference type="Proteomes" id="UP000185469"/>
    </source>
</evidence>
<dbReference type="STRING" id="1437874.CSPHI_01600"/>
<evidence type="ECO:0000313" key="4">
    <source>
        <dbReference type="EMBL" id="APT89992.1"/>
    </source>
</evidence>
<dbReference type="AlphaFoldDB" id="A0A1L7CW22"/>
<evidence type="ECO:0000256" key="1">
    <source>
        <dbReference type="ARBA" id="ARBA00006484"/>
    </source>
</evidence>
<dbReference type="InterPro" id="IPR020904">
    <property type="entry name" value="Sc_DH/Rdtase_CS"/>
</dbReference>